<keyword evidence="6 10" id="KW-0547">Nucleotide-binding</keyword>
<accession>A0A9D2MJ71</accession>
<dbReference type="Gene3D" id="3.40.50.300">
    <property type="entry name" value="P-loop containing nucleotide triphosphate hydrolases"/>
    <property type="match status" value="1"/>
</dbReference>
<gene>
    <name evidence="10 14" type="primary">miaA</name>
    <name evidence="14" type="ORF">H9712_00200</name>
</gene>
<dbReference type="AlphaFoldDB" id="A0A9D2MJ71"/>
<protein>
    <recommendedName>
        <fullName evidence="10">tRNA dimethylallyltransferase</fullName>
        <ecNumber evidence="10">2.5.1.75</ecNumber>
    </recommendedName>
    <alternativeName>
        <fullName evidence="10">Dimethylallyl diphosphate:tRNA dimethylallyltransferase</fullName>
        <shortName evidence="10">DMAPP:tRNA dimethylallyltransferase</shortName>
        <shortName evidence="10">DMATase</shortName>
    </alternativeName>
    <alternativeName>
        <fullName evidence="10">Isopentenyl-diphosphate:tRNA isopentenyltransferase</fullName>
        <shortName evidence="10">IPP transferase</shortName>
        <shortName evidence="10">IPPT</shortName>
        <shortName evidence="10">IPTase</shortName>
    </alternativeName>
</protein>
<dbReference type="NCBIfam" id="TIGR00174">
    <property type="entry name" value="miaA"/>
    <property type="match status" value="1"/>
</dbReference>
<dbReference type="GO" id="GO:0052381">
    <property type="term" value="F:tRNA dimethylallyltransferase activity"/>
    <property type="evidence" value="ECO:0007669"/>
    <property type="project" value="UniProtKB-UniRule"/>
</dbReference>
<dbReference type="EC" id="2.5.1.75" evidence="10"/>
<keyword evidence="5 10" id="KW-0819">tRNA processing</keyword>
<dbReference type="SUPFAM" id="SSF52788">
    <property type="entry name" value="Phosphotyrosine protein phosphatases I"/>
    <property type="match status" value="1"/>
</dbReference>
<comment type="caution">
    <text evidence="10">Lacks conserved residue(s) required for the propagation of feature annotation.</text>
</comment>
<evidence type="ECO:0000313" key="14">
    <source>
        <dbReference type="EMBL" id="HJB79391.1"/>
    </source>
</evidence>
<comment type="catalytic activity">
    <reaction evidence="9 10 11">
        <text>adenosine(37) in tRNA + dimethylallyl diphosphate = N(6)-dimethylallyladenosine(37) in tRNA + diphosphate</text>
        <dbReference type="Rhea" id="RHEA:26482"/>
        <dbReference type="Rhea" id="RHEA-COMP:10162"/>
        <dbReference type="Rhea" id="RHEA-COMP:10375"/>
        <dbReference type="ChEBI" id="CHEBI:33019"/>
        <dbReference type="ChEBI" id="CHEBI:57623"/>
        <dbReference type="ChEBI" id="CHEBI:74411"/>
        <dbReference type="ChEBI" id="CHEBI:74415"/>
        <dbReference type="EC" id="2.5.1.75"/>
    </reaction>
</comment>
<feature type="region of interest" description="Interaction with substrate tRNA" evidence="10">
    <location>
        <begin position="91"/>
        <end position="94"/>
    </location>
</feature>
<evidence type="ECO:0000256" key="4">
    <source>
        <dbReference type="ARBA" id="ARBA00022679"/>
    </source>
</evidence>
<evidence type="ECO:0000313" key="15">
    <source>
        <dbReference type="Proteomes" id="UP000823921"/>
    </source>
</evidence>
<evidence type="ECO:0000256" key="1">
    <source>
        <dbReference type="ARBA" id="ARBA00001946"/>
    </source>
</evidence>
<dbReference type="SUPFAM" id="SSF52540">
    <property type="entry name" value="P-loop containing nucleoside triphosphate hydrolases"/>
    <property type="match status" value="2"/>
</dbReference>
<reference evidence="14" key="1">
    <citation type="journal article" date="2021" name="PeerJ">
        <title>Extensive microbial diversity within the chicken gut microbiome revealed by metagenomics and culture.</title>
        <authorList>
            <person name="Gilroy R."/>
            <person name="Ravi A."/>
            <person name="Getino M."/>
            <person name="Pursley I."/>
            <person name="Horton D.L."/>
            <person name="Alikhan N.F."/>
            <person name="Baker D."/>
            <person name="Gharbi K."/>
            <person name="Hall N."/>
            <person name="Watson M."/>
            <person name="Adriaenssens E.M."/>
            <person name="Foster-Nyarko E."/>
            <person name="Jarju S."/>
            <person name="Secka A."/>
            <person name="Antonio M."/>
            <person name="Oren A."/>
            <person name="Chaudhuri R.R."/>
            <person name="La Ragione R."/>
            <person name="Hildebrand F."/>
            <person name="Pallen M.J."/>
        </authorList>
    </citation>
    <scope>NUCLEOTIDE SEQUENCE</scope>
    <source>
        <strain evidence="14">CHK192-8294</strain>
    </source>
</reference>
<comment type="cofactor">
    <cofactor evidence="1 10">
        <name>Mg(2+)</name>
        <dbReference type="ChEBI" id="CHEBI:18420"/>
    </cofactor>
</comment>
<sequence>MRRLFGGDPEGKVKALLSYIGQDRDISDPWYSGDFEATWQDVYAGCSALLASLTQEQLPKLVVVLGTTACGKSGLGVELAKRFGGEIVSADSRQVYTGLDLGTGKVTQEEMDGVPHHMLDVVAPNQPYSVADFQAGAYAAIDDIIARGKVPFLVGGSGLYVRAVTEGFAFTDATPDPALRAELEGKTAAELYAILREKTGVTLANGEENNHQRLVRSVEKALADGWEAPQAKPRYRCLLLGVSFPREKVCQRIDDRLQARIDAGMIQEVADLREAGATDEFLEGLGLEYRYILRYLKGEIPSLEALTDELGRAIKRFAKRQVQWFNRDKDVLWLDMEGDFLTQATQAVEQFLKEP</sequence>
<evidence type="ECO:0000256" key="7">
    <source>
        <dbReference type="ARBA" id="ARBA00022840"/>
    </source>
</evidence>
<dbReference type="PANTHER" id="PTHR11088:SF60">
    <property type="entry name" value="TRNA DIMETHYLALLYLTRANSFERASE"/>
    <property type="match status" value="1"/>
</dbReference>
<dbReference type="HAMAP" id="MF_00185">
    <property type="entry name" value="IPP_trans"/>
    <property type="match status" value="1"/>
</dbReference>
<dbReference type="Gene3D" id="3.40.50.2300">
    <property type="match status" value="1"/>
</dbReference>
<comment type="subunit">
    <text evidence="10">Monomer.</text>
</comment>
<evidence type="ECO:0000256" key="9">
    <source>
        <dbReference type="ARBA" id="ARBA00049563"/>
    </source>
</evidence>
<name>A0A9D2MJ71_9FIRM</name>
<reference evidence="14" key="2">
    <citation type="submission" date="2021-04" db="EMBL/GenBank/DDBJ databases">
        <authorList>
            <person name="Gilroy R."/>
        </authorList>
    </citation>
    <scope>NUCLEOTIDE SEQUENCE</scope>
    <source>
        <strain evidence="14">CHK192-8294</strain>
    </source>
</reference>
<proteinExistence type="inferred from homology"/>
<dbReference type="GO" id="GO:0005524">
    <property type="term" value="F:ATP binding"/>
    <property type="evidence" value="ECO:0007669"/>
    <property type="project" value="UniProtKB-UniRule"/>
</dbReference>
<dbReference type="InterPro" id="IPR027417">
    <property type="entry name" value="P-loop_NTPase"/>
</dbReference>
<keyword evidence="4 10" id="KW-0808">Transferase</keyword>
<dbReference type="EMBL" id="DWXO01000002">
    <property type="protein sequence ID" value="HJB79391.1"/>
    <property type="molecule type" value="Genomic_DNA"/>
</dbReference>
<evidence type="ECO:0000256" key="6">
    <source>
        <dbReference type="ARBA" id="ARBA00022741"/>
    </source>
</evidence>
<evidence type="ECO:0000256" key="11">
    <source>
        <dbReference type="RuleBase" id="RU003783"/>
    </source>
</evidence>
<feature type="site" description="Interaction with substrate tRNA" evidence="10">
    <location>
        <position position="157"/>
    </location>
</feature>
<evidence type="ECO:0000256" key="5">
    <source>
        <dbReference type="ARBA" id="ARBA00022694"/>
    </source>
</evidence>
<comment type="function">
    <text evidence="2 10 12">Catalyzes the transfer of a dimethylallyl group onto the adenine at position 37 in tRNAs that read codons beginning with uridine, leading to the formation of N6-(dimethylallyl)adenosine (i(6)A).</text>
</comment>
<dbReference type="Proteomes" id="UP000823921">
    <property type="component" value="Unassembled WGS sequence"/>
</dbReference>
<keyword evidence="7 10" id="KW-0067">ATP-binding</keyword>
<comment type="caution">
    <text evidence="14">The sequence shown here is derived from an EMBL/GenBank/DDBJ whole genome shotgun (WGS) entry which is preliminary data.</text>
</comment>
<dbReference type="InterPro" id="IPR036196">
    <property type="entry name" value="Ptyr_pPase_sf"/>
</dbReference>
<evidence type="ECO:0000256" key="8">
    <source>
        <dbReference type="ARBA" id="ARBA00022842"/>
    </source>
</evidence>
<evidence type="ECO:0000256" key="10">
    <source>
        <dbReference type="HAMAP-Rule" id="MF_00185"/>
    </source>
</evidence>
<dbReference type="Pfam" id="PF01715">
    <property type="entry name" value="IPPT"/>
    <property type="match status" value="1"/>
</dbReference>
<feature type="binding site" evidence="10">
    <location>
        <begin position="66"/>
        <end position="73"/>
    </location>
    <ligand>
        <name>ATP</name>
        <dbReference type="ChEBI" id="CHEBI:30616"/>
    </ligand>
</feature>
<evidence type="ECO:0000256" key="2">
    <source>
        <dbReference type="ARBA" id="ARBA00003213"/>
    </source>
</evidence>
<feature type="binding site" evidence="10">
    <location>
        <begin position="68"/>
        <end position="73"/>
    </location>
    <ligand>
        <name>substrate</name>
    </ligand>
</feature>
<evidence type="ECO:0000256" key="12">
    <source>
        <dbReference type="RuleBase" id="RU003784"/>
    </source>
</evidence>
<dbReference type="PANTHER" id="PTHR11088">
    <property type="entry name" value="TRNA DIMETHYLALLYLTRANSFERASE"/>
    <property type="match status" value="1"/>
</dbReference>
<feature type="site" description="Interaction with substrate tRNA" evidence="10">
    <location>
        <position position="180"/>
    </location>
</feature>
<comment type="similarity">
    <text evidence="3 10 13">Belongs to the IPP transferase family.</text>
</comment>
<organism evidence="14 15">
    <name type="scientific">Candidatus Flavonifractor intestinigallinarum</name>
    <dbReference type="NCBI Taxonomy" id="2838586"/>
    <lineage>
        <taxon>Bacteria</taxon>
        <taxon>Bacillati</taxon>
        <taxon>Bacillota</taxon>
        <taxon>Clostridia</taxon>
        <taxon>Eubacteriales</taxon>
        <taxon>Oscillospiraceae</taxon>
        <taxon>Flavonifractor</taxon>
    </lineage>
</organism>
<feature type="region of interest" description="Interaction with substrate tRNA" evidence="10">
    <location>
        <begin position="212"/>
        <end position="216"/>
    </location>
</feature>
<evidence type="ECO:0000256" key="13">
    <source>
        <dbReference type="RuleBase" id="RU003785"/>
    </source>
</evidence>
<evidence type="ECO:0000256" key="3">
    <source>
        <dbReference type="ARBA" id="ARBA00005842"/>
    </source>
</evidence>
<dbReference type="InterPro" id="IPR039657">
    <property type="entry name" value="Dimethylallyltransferase"/>
</dbReference>
<dbReference type="GO" id="GO:0006400">
    <property type="term" value="P:tRNA modification"/>
    <property type="evidence" value="ECO:0007669"/>
    <property type="project" value="TreeGrafter"/>
</dbReference>
<dbReference type="InterPro" id="IPR018022">
    <property type="entry name" value="IPT"/>
</dbReference>
<keyword evidence="8 10" id="KW-0460">Magnesium</keyword>